<dbReference type="Proteomes" id="UP000282454">
    <property type="component" value="Unassembled WGS sequence"/>
</dbReference>
<dbReference type="EMBL" id="RCDD01000002">
    <property type="protein sequence ID" value="RLK58712.1"/>
    <property type="molecule type" value="Genomic_DNA"/>
</dbReference>
<name>A0A421B2S4_9PSEU</name>
<evidence type="ECO:0000313" key="2">
    <source>
        <dbReference type="Proteomes" id="UP000282454"/>
    </source>
</evidence>
<protein>
    <submittedName>
        <fullName evidence="1">Uncharacterized protein</fullName>
    </submittedName>
</protein>
<organism evidence="1 2">
    <name type="scientific">Actinokineospora cianjurensis</name>
    <dbReference type="NCBI Taxonomy" id="585224"/>
    <lineage>
        <taxon>Bacteria</taxon>
        <taxon>Bacillati</taxon>
        <taxon>Actinomycetota</taxon>
        <taxon>Actinomycetes</taxon>
        <taxon>Pseudonocardiales</taxon>
        <taxon>Pseudonocardiaceae</taxon>
        <taxon>Actinokineospora</taxon>
    </lineage>
</organism>
<dbReference type="RefSeq" id="WP_121391466.1">
    <property type="nucleotide sequence ID" value="NZ_RCDD01000002.1"/>
</dbReference>
<gene>
    <name evidence="1" type="ORF">CLV68_3187</name>
</gene>
<proteinExistence type="predicted"/>
<keyword evidence="2" id="KW-1185">Reference proteome</keyword>
<comment type="caution">
    <text evidence="1">The sequence shown here is derived from an EMBL/GenBank/DDBJ whole genome shotgun (WGS) entry which is preliminary data.</text>
</comment>
<reference evidence="1 2" key="1">
    <citation type="submission" date="2018-10" db="EMBL/GenBank/DDBJ databases">
        <title>Genomic Encyclopedia of Archaeal and Bacterial Type Strains, Phase II (KMG-II): from individual species to whole genera.</title>
        <authorList>
            <person name="Goeker M."/>
        </authorList>
    </citation>
    <scope>NUCLEOTIDE SEQUENCE [LARGE SCALE GENOMIC DNA]</scope>
    <source>
        <strain evidence="1 2">DSM 45657</strain>
    </source>
</reference>
<evidence type="ECO:0000313" key="1">
    <source>
        <dbReference type="EMBL" id="RLK58712.1"/>
    </source>
</evidence>
<sequence length="83" mass="8966">MATPDALVAFEKYIFEKIHRLPSACWRRTSGSSTPRGGGGGDLFATIGTTQVEAWETLKAVADQDGVFRVDKTAIEGILYCSV</sequence>
<dbReference type="AlphaFoldDB" id="A0A421B2S4"/>
<accession>A0A421B2S4</accession>